<evidence type="ECO:0000313" key="2">
    <source>
        <dbReference type="Proteomes" id="UP000317378"/>
    </source>
</evidence>
<dbReference type="Proteomes" id="UP000317378">
    <property type="component" value="Unassembled WGS sequence"/>
</dbReference>
<dbReference type="AlphaFoldDB" id="A0A505DI10"/>
<comment type="caution">
    <text evidence="1">The sequence shown here is derived from an EMBL/GenBank/DDBJ whole genome shotgun (WGS) entry which is preliminary data.</text>
</comment>
<dbReference type="EMBL" id="VCHX02000079">
    <property type="protein sequence ID" value="TPQ22640.1"/>
    <property type="molecule type" value="Genomic_DNA"/>
</dbReference>
<reference evidence="1 2" key="1">
    <citation type="submission" date="2019-06" db="EMBL/GenBank/DDBJ databases">
        <title>Streptomyces sporangiiformans sp. nov., a novel actinomycete isolated from soil in Mount Song.</title>
        <authorList>
            <person name="Han L."/>
        </authorList>
    </citation>
    <scope>NUCLEOTIDE SEQUENCE [LARGE SCALE GENOMIC DNA]</scope>
    <source>
        <strain evidence="1 2">NEAU-SSA 1</strain>
    </source>
</reference>
<proteinExistence type="predicted"/>
<sequence>MYLVSWSPADGYAFDEDVERGPAPVARLEAEPGADDADDLAYDITCTPAGARAQRMADGDD</sequence>
<keyword evidence="2" id="KW-1185">Reference proteome</keyword>
<organism evidence="1 2">
    <name type="scientific">Streptomyces sporangiiformans</name>
    <dbReference type="NCBI Taxonomy" id="2315329"/>
    <lineage>
        <taxon>Bacteria</taxon>
        <taxon>Bacillati</taxon>
        <taxon>Actinomycetota</taxon>
        <taxon>Actinomycetes</taxon>
        <taxon>Kitasatosporales</taxon>
        <taxon>Streptomycetaceae</taxon>
        <taxon>Streptomyces</taxon>
    </lineage>
</organism>
<accession>A0A505DI10</accession>
<name>A0A505DI10_9ACTN</name>
<protein>
    <submittedName>
        <fullName evidence="1">Uncharacterized protein</fullName>
    </submittedName>
</protein>
<gene>
    <name evidence="1" type="ORF">FGD71_008085</name>
</gene>
<evidence type="ECO:0000313" key="1">
    <source>
        <dbReference type="EMBL" id="TPQ22640.1"/>
    </source>
</evidence>